<reference evidence="1 2" key="1">
    <citation type="submission" date="2011-06" db="EMBL/GenBank/DDBJ databases">
        <authorList>
            <person name="Muzny D."/>
            <person name="Qin X."/>
            <person name="Deng J."/>
            <person name="Jiang H."/>
            <person name="Liu Y."/>
            <person name="Qu J."/>
            <person name="Song X.-Z."/>
            <person name="Zhang L."/>
            <person name="Thornton R."/>
            <person name="Coyle M."/>
            <person name="Francisco L."/>
            <person name="Jackson L."/>
            <person name="Javaid M."/>
            <person name="Korchina V."/>
            <person name="Kovar C."/>
            <person name="Mata R."/>
            <person name="Mathew T."/>
            <person name="Ngo R."/>
            <person name="Nguyen L."/>
            <person name="Nguyen N."/>
            <person name="Okwuonu G."/>
            <person name="Ongeri F."/>
            <person name="Pham C."/>
            <person name="Simmons D."/>
            <person name="Wilczek-Boney K."/>
            <person name="Hale W."/>
            <person name="Jakkamsetti A."/>
            <person name="Pham P."/>
            <person name="Ruth R."/>
            <person name="San Lucas F."/>
            <person name="Warren J."/>
            <person name="Zhang J."/>
            <person name="Zhao Z."/>
            <person name="Zhou C."/>
            <person name="Zhu D."/>
            <person name="Lee S."/>
            <person name="Bess C."/>
            <person name="Blankenburg K."/>
            <person name="Forbes L."/>
            <person name="Fu Q."/>
            <person name="Gubbala S."/>
            <person name="Hirani K."/>
            <person name="Jayaseelan J.C."/>
            <person name="Lara F."/>
            <person name="Munidasa M."/>
            <person name="Palculict T."/>
            <person name="Patil S."/>
            <person name="Pu L.-L."/>
            <person name="Saada N."/>
            <person name="Tang L."/>
            <person name="Weissenberger G."/>
            <person name="Zhu Y."/>
            <person name="Hemphill L."/>
            <person name="Shang Y."/>
            <person name="Youmans B."/>
            <person name="Ayvaz T."/>
            <person name="Ross M."/>
            <person name="Santibanez J."/>
            <person name="Aqrawi P."/>
            <person name="Gross S."/>
            <person name="Joshi V."/>
            <person name="Fowler G."/>
            <person name="Nazareth L."/>
            <person name="Reid J."/>
            <person name="Worley K."/>
            <person name="Petrosino J."/>
            <person name="Highlander S."/>
            <person name="Gibbs R."/>
        </authorList>
    </citation>
    <scope>NUCLEOTIDE SEQUENCE [LARGE SCALE GENOMIC DNA]</scope>
    <source>
        <strain evidence="1 2">9715</strain>
    </source>
</reference>
<name>G4CND9_9NEIS</name>
<evidence type="ECO:0000313" key="2">
    <source>
        <dbReference type="Proteomes" id="UP000005336"/>
    </source>
</evidence>
<gene>
    <name evidence="1" type="primary">csm2</name>
    <name evidence="1" type="ORF">HMPREF9370_0598</name>
</gene>
<dbReference type="EMBL" id="AGAZ01000026">
    <property type="protein sequence ID" value="EGZ49953.1"/>
    <property type="molecule type" value="Genomic_DNA"/>
</dbReference>
<keyword evidence="2" id="KW-1185">Reference proteome</keyword>
<proteinExistence type="predicted"/>
<sequence length="216" mass="25211">MGSDDLFKKRKAKRIKDHQRKVACRQPYERILIVCEGEKTEPYYFQGLCDSLSLHTANVEITGNCGSSPKSVFERALEIFKESEKQRNPFDKVYCVFDKDNHSCYDETIRKITSQQPKNTFFAITSIPCFEYWLLLHFQYTTQPFNNAVSVMSKLKEFILDYEKGNSKIFQVVKDSVKFAIENARRANTEAEQNHTDNPTTLMPEIIEKLLNLKNR</sequence>
<dbReference type="OrthoDB" id="9796523at2"/>
<organism evidence="1 2">
    <name type="scientific">Neisseria wadsworthii 9715</name>
    <dbReference type="NCBI Taxonomy" id="1030841"/>
    <lineage>
        <taxon>Bacteria</taxon>
        <taxon>Pseudomonadati</taxon>
        <taxon>Pseudomonadota</taxon>
        <taxon>Betaproteobacteria</taxon>
        <taxon>Neisseriales</taxon>
        <taxon>Neisseriaceae</taxon>
        <taxon>Neisseria</taxon>
    </lineage>
</organism>
<dbReference type="RefSeq" id="WP_009115744.1">
    <property type="nucleotide sequence ID" value="NZ_JH165159.1"/>
</dbReference>
<accession>G4CND9</accession>
<dbReference type="Pfam" id="PF13707">
    <property type="entry name" value="RloB"/>
    <property type="match status" value="1"/>
</dbReference>
<dbReference type="HOGENOM" id="CLU_090993_3_0_4"/>
<comment type="caution">
    <text evidence="1">The sequence shown here is derived from an EMBL/GenBank/DDBJ whole genome shotgun (WGS) entry which is preliminary data.</text>
</comment>
<evidence type="ECO:0000313" key="1">
    <source>
        <dbReference type="EMBL" id="EGZ49953.1"/>
    </source>
</evidence>
<protein>
    <submittedName>
        <fullName evidence="1">Csm2 family CRISPR-associated protein</fullName>
    </submittedName>
</protein>
<dbReference type="Proteomes" id="UP000005336">
    <property type="component" value="Unassembled WGS sequence"/>
</dbReference>
<dbReference type="InterPro" id="IPR025591">
    <property type="entry name" value="RloB"/>
</dbReference>
<dbReference type="AlphaFoldDB" id="G4CND9"/>